<feature type="region of interest" description="Disordered" evidence="1">
    <location>
        <begin position="197"/>
        <end position="223"/>
    </location>
</feature>
<reference evidence="2" key="1">
    <citation type="journal article" date="2021" name="G3 (Bethesda)">
        <title>Genomic diversity, chromosomal rearrangements, and interspecies hybridization in the ogataea polymorpha species complex.</title>
        <authorList>
            <person name="Hanson S.J."/>
            <person name="Cinneide E.O."/>
            <person name="Salzberg L.I."/>
            <person name="Wolfe K.H."/>
            <person name="McGowan J."/>
            <person name="Fitzpatrick D.A."/>
            <person name="Matlin K."/>
        </authorList>
    </citation>
    <scope>NUCLEOTIDE SEQUENCE</scope>
    <source>
        <strain evidence="2">83-405-1</strain>
    </source>
</reference>
<dbReference type="EMBL" id="JAHLUH010000016">
    <property type="protein sequence ID" value="KAG7724585.1"/>
    <property type="molecule type" value="Genomic_DNA"/>
</dbReference>
<organism evidence="2 3">
    <name type="scientific">Ogataea haglerorum</name>
    <dbReference type="NCBI Taxonomy" id="1937702"/>
    <lineage>
        <taxon>Eukaryota</taxon>
        <taxon>Fungi</taxon>
        <taxon>Dikarya</taxon>
        <taxon>Ascomycota</taxon>
        <taxon>Saccharomycotina</taxon>
        <taxon>Pichiomycetes</taxon>
        <taxon>Pichiales</taxon>
        <taxon>Pichiaceae</taxon>
        <taxon>Ogataea</taxon>
    </lineage>
</organism>
<feature type="compositionally biased region" description="Basic and acidic residues" evidence="1">
    <location>
        <begin position="146"/>
        <end position="167"/>
    </location>
</feature>
<accession>A0AAN6D2T7</accession>
<sequence>MSSLVRPHIEVFEEEHAQHHEKANGNGDVHFRRPPANACLCETADNEQQASDKEDGAAVVEVLGAEQLVFFSSLNGDDNEEEHDGGDETDGEREIEKGAVANAGERERATQHDSEPDRCGQSQHQIVDSGGELGALEVVAANAHGAGDERSSGDALERTEHNERDDAAGDDCANEGHDGHHKQPNREHLVQAMDVAQLAKEQDKRAKREGVGRNHPGGVGGVGSQLFLQTLSHAEPGGNIEVVHGGAQQDEAVCKLLGPVLVIDEVAHSEQRRGSRAKELHCGFSEKFAALI</sequence>
<evidence type="ECO:0000313" key="2">
    <source>
        <dbReference type="EMBL" id="KAG7724585.1"/>
    </source>
</evidence>
<evidence type="ECO:0000256" key="1">
    <source>
        <dbReference type="SAM" id="MobiDB-lite"/>
    </source>
</evidence>
<protein>
    <submittedName>
        <fullName evidence="2">Uncharacterized protein</fullName>
    </submittedName>
</protein>
<name>A0AAN6D2T7_9ASCO</name>
<feature type="region of interest" description="Disordered" evidence="1">
    <location>
        <begin position="72"/>
        <end position="125"/>
    </location>
</feature>
<comment type="caution">
    <text evidence="2">The sequence shown here is derived from an EMBL/GenBank/DDBJ whole genome shotgun (WGS) entry which is preliminary data.</text>
</comment>
<evidence type="ECO:0000313" key="3">
    <source>
        <dbReference type="Proteomes" id="UP000738402"/>
    </source>
</evidence>
<proteinExistence type="predicted"/>
<dbReference type="Proteomes" id="UP000738402">
    <property type="component" value="Unassembled WGS sequence"/>
</dbReference>
<gene>
    <name evidence="2" type="ORF">KL933_004779</name>
</gene>
<feature type="compositionally biased region" description="Acidic residues" evidence="1">
    <location>
        <begin position="77"/>
        <end position="91"/>
    </location>
</feature>
<feature type="compositionally biased region" description="Basic and acidic residues" evidence="1">
    <location>
        <begin position="104"/>
        <end position="118"/>
    </location>
</feature>
<feature type="region of interest" description="Disordered" evidence="1">
    <location>
        <begin position="144"/>
        <end position="183"/>
    </location>
</feature>
<dbReference type="AlphaFoldDB" id="A0AAN6D2T7"/>
<feature type="compositionally biased region" description="Basic and acidic residues" evidence="1">
    <location>
        <begin position="200"/>
        <end position="212"/>
    </location>
</feature>